<keyword evidence="10" id="KW-1185">Reference proteome</keyword>
<feature type="compositionally biased region" description="Low complexity" evidence="8">
    <location>
        <begin position="286"/>
        <end position="299"/>
    </location>
</feature>
<dbReference type="Proteomes" id="UP000827549">
    <property type="component" value="Chromosome 1"/>
</dbReference>
<feature type="compositionally biased region" description="Basic and acidic residues" evidence="8">
    <location>
        <begin position="236"/>
        <end position="249"/>
    </location>
</feature>
<evidence type="ECO:0000256" key="6">
    <source>
        <dbReference type="ARBA" id="ARBA00023242"/>
    </source>
</evidence>
<evidence type="ECO:0000256" key="1">
    <source>
        <dbReference type="ARBA" id="ARBA00004123"/>
    </source>
</evidence>
<evidence type="ECO:0000256" key="8">
    <source>
        <dbReference type="SAM" id="MobiDB-lite"/>
    </source>
</evidence>
<comment type="similarity">
    <text evidence="2 7">Belongs to the PRP38 family.</text>
</comment>
<organism evidence="9 10">
    <name type="scientific">Vanrija pseudolonga</name>
    <dbReference type="NCBI Taxonomy" id="143232"/>
    <lineage>
        <taxon>Eukaryota</taxon>
        <taxon>Fungi</taxon>
        <taxon>Dikarya</taxon>
        <taxon>Basidiomycota</taxon>
        <taxon>Agaricomycotina</taxon>
        <taxon>Tremellomycetes</taxon>
        <taxon>Trichosporonales</taxon>
        <taxon>Trichosporonaceae</taxon>
        <taxon>Vanrija</taxon>
    </lineage>
</organism>
<evidence type="ECO:0000256" key="3">
    <source>
        <dbReference type="ARBA" id="ARBA00022664"/>
    </source>
</evidence>
<dbReference type="Pfam" id="PF03371">
    <property type="entry name" value="PRP38"/>
    <property type="match status" value="1"/>
</dbReference>
<evidence type="ECO:0000256" key="5">
    <source>
        <dbReference type="ARBA" id="ARBA00023187"/>
    </source>
</evidence>
<dbReference type="PANTHER" id="PTHR23142">
    <property type="entry name" value="PRE-MRNA-SPLICING FACTOR 38A-RELATED"/>
    <property type="match status" value="1"/>
</dbReference>
<feature type="compositionally biased region" description="Basic and acidic residues" evidence="8">
    <location>
        <begin position="200"/>
        <end position="210"/>
    </location>
</feature>
<evidence type="ECO:0000256" key="2">
    <source>
        <dbReference type="ARBA" id="ARBA00006164"/>
    </source>
</evidence>
<evidence type="ECO:0000313" key="9">
    <source>
        <dbReference type="EMBL" id="WOO77399.1"/>
    </source>
</evidence>
<dbReference type="InterPro" id="IPR005037">
    <property type="entry name" value="PRP38"/>
</dbReference>
<dbReference type="AlphaFoldDB" id="A0AAF1BIP0"/>
<dbReference type="GO" id="GO:0005681">
    <property type="term" value="C:spliceosomal complex"/>
    <property type="evidence" value="ECO:0007669"/>
    <property type="project" value="UniProtKB-KW"/>
</dbReference>
<feature type="region of interest" description="Disordered" evidence="8">
    <location>
        <begin position="196"/>
        <end position="311"/>
    </location>
</feature>
<proteinExistence type="inferred from homology"/>
<dbReference type="GO" id="GO:0000398">
    <property type="term" value="P:mRNA splicing, via spliceosome"/>
    <property type="evidence" value="ECO:0007669"/>
    <property type="project" value="UniProtKB-UniRule"/>
</dbReference>
<dbReference type="GeneID" id="87804237"/>
<dbReference type="EMBL" id="CP086714">
    <property type="protein sequence ID" value="WOO77399.1"/>
    <property type="molecule type" value="Genomic_DNA"/>
</dbReference>
<comment type="function">
    <text evidence="7">Required for pre-mRNA splicing.</text>
</comment>
<keyword evidence="6 7" id="KW-0539">Nucleus</keyword>
<evidence type="ECO:0000256" key="7">
    <source>
        <dbReference type="RuleBase" id="RU367025"/>
    </source>
</evidence>
<gene>
    <name evidence="9" type="primary">Prp38</name>
    <name evidence="9" type="ORF">LOC62_01G000979</name>
</gene>
<accession>A0AAF1BIP0</accession>
<sequence length="311" mass="35353">MAAATTQRGVKALHGSHPQVCCRRYPALVPTLTTHPNQNLIEKVIRERIYESTYWKEHCFATNAETIIDKAIALKAIGGVHDRQTPTEFMCLVLRLLQLQPEKEILMEYLLAEEFKYLRALAVIYIRLAFRSMEVYEILEPLMRDYRKLRHRHAGGYTLTTFDQFVDDLLTQERVCDIILPRLTKRSTLEEAEGLPVRKSLLDEDPREEAAESGGEGEEDGEEGDTRGRKRARLSRTPDSRDSSPDLRRSRSRSRSSSGSSRSRFVSRSPSRSGSEDGDEGDTRARYVSRSPSVSPDRVIAPEGERIEGDV</sequence>
<name>A0AAF1BIP0_9TREE</name>
<comment type="subcellular location">
    <subcellularLocation>
        <location evidence="1 7">Nucleus</location>
    </subcellularLocation>
</comment>
<feature type="compositionally biased region" description="Low complexity" evidence="8">
    <location>
        <begin position="255"/>
        <end position="273"/>
    </location>
</feature>
<keyword evidence="3 7" id="KW-0507">mRNA processing</keyword>
<dbReference type="RefSeq" id="XP_062623431.1">
    <property type="nucleotide sequence ID" value="XM_062767447.1"/>
</dbReference>
<protein>
    <recommendedName>
        <fullName evidence="7">Pre-mRNA-splicing factor 38</fullName>
    </recommendedName>
</protein>
<keyword evidence="4 7" id="KW-0747">Spliceosome</keyword>
<evidence type="ECO:0000313" key="10">
    <source>
        <dbReference type="Proteomes" id="UP000827549"/>
    </source>
</evidence>
<keyword evidence="5 7" id="KW-0508">mRNA splicing</keyword>
<reference evidence="9" key="1">
    <citation type="submission" date="2023-10" db="EMBL/GenBank/DDBJ databases">
        <authorList>
            <person name="Noh H."/>
        </authorList>
    </citation>
    <scope>NUCLEOTIDE SEQUENCE</scope>
    <source>
        <strain evidence="9">DUCC4014</strain>
    </source>
</reference>
<evidence type="ECO:0000256" key="4">
    <source>
        <dbReference type="ARBA" id="ARBA00022728"/>
    </source>
</evidence>